<comment type="caution">
    <text evidence="7">Lacks conserved residue(s) required for the propagation of feature annotation.</text>
</comment>
<protein>
    <recommendedName>
        <fullName evidence="7">Amino acid transporter</fullName>
    </recommendedName>
</protein>
<feature type="transmembrane region" description="Helical" evidence="7">
    <location>
        <begin position="59"/>
        <end position="77"/>
    </location>
</feature>
<dbReference type="Proteomes" id="UP000759131">
    <property type="component" value="Unassembled WGS sequence"/>
</dbReference>
<keyword evidence="6 7" id="KW-0472">Membrane</keyword>
<dbReference type="EMBL" id="OC901543">
    <property type="protein sequence ID" value="CAD7649314.1"/>
    <property type="molecule type" value="Genomic_DNA"/>
</dbReference>
<dbReference type="InterPro" id="IPR050746">
    <property type="entry name" value="DAACS"/>
</dbReference>
<gene>
    <name evidence="8" type="ORF">OSB1V03_LOCUS22329</name>
</gene>
<keyword evidence="3 7" id="KW-0813">Transport</keyword>
<evidence type="ECO:0000256" key="7">
    <source>
        <dbReference type="RuleBase" id="RU361216"/>
    </source>
</evidence>
<evidence type="ECO:0000256" key="6">
    <source>
        <dbReference type="ARBA" id="ARBA00023136"/>
    </source>
</evidence>
<evidence type="ECO:0000256" key="3">
    <source>
        <dbReference type="ARBA" id="ARBA00022448"/>
    </source>
</evidence>
<organism evidence="8">
    <name type="scientific">Medioppia subpectinata</name>
    <dbReference type="NCBI Taxonomy" id="1979941"/>
    <lineage>
        <taxon>Eukaryota</taxon>
        <taxon>Metazoa</taxon>
        <taxon>Ecdysozoa</taxon>
        <taxon>Arthropoda</taxon>
        <taxon>Chelicerata</taxon>
        <taxon>Arachnida</taxon>
        <taxon>Acari</taxon>
        <taxon>Acariformes</taxon>
        <taxon>Sarcoptiformes</taxon>
        <taxon>Oribatida</taxon>
        <taxon>Brachypylina</taxon>
        <taxon>Oppioidea</taxon>
        <taxon>Oppiidae</taxon>
        <taxon>Medioppia</taxon>
    </lineage>
</organism>
<keyword evidence="4 7" id="KW-0812">Transmembrane</keyword>
<accession>A0A7R9QM30</accession>
<dbReference type="EMBL" id="CAJPIZ010046968">
    <property type="protein sequence ID" value="CAG2122383.1"/>
    <property type="molecule type" value="Genomic_DNA"/>
</dbReference>
<dbReference type="GO" id="GO:0015293">
    <property type="term" value="F:symporter activity"/>
    <property type="evidence" value="ECO:0007669"/>
    <property type="project" value="UniProtKB-UniRule"/>
</dbReference>
<evidence type="ECO:0000256" key="4">
    <source>
        <dbReference type="ARBA" id="ARBA00022692"/>
    </source>
</evidence>
<dbReference type="OrthoDB" id="5877963at2759"/>
<dbReference type="GO" id="GO:0016020">
    <property type="term" value="C:membrane"/>
    <property type="evidence" value="ECO:0007669"/>
    <property type="project" value="UniProtKB-SubCell"/>
</dbReference>
<evidence type="ECO:0000256" key="1">
    <source>
        <dbReference type="ARBA" id="ARBA00004141"/>
    </source>
</evidence>
<dbReference type="Gene3D" id="1.10.3860.10">
    <property type="entry name" value="Sodium:dicarboxylate symporter"/>
    <property type="match status" value="1"/>
</dbReference>
<feature type="transmembrane region" description="Helical" evidence="7">
    <location>
        <begin position="134"/>
        <end position="160"/>
    </location>
</feature>
<dbReference type="PANTHER" id="PTHR11958:SF63">
    <property type="entry name" value="AMINO ACID TRANSPORTER"/>
    <property type="match status" value="1"/>
</dbReference>
<evidence type="ECO:0000313" key="8">
    <source>
        <dbReference type="EMBL" id="CAD7649314.1"/>
    </source>
</evidence>
<name>A0A7R9QM30_9ACAR</name>
<dbReference type="InterPro" id="IPR001991">
    <property type="entry name" value="Na-dicarboxylate_symporter"/>
</dbReference>
<keyword evidence="9" id="KW-1185">Reference proteome</keyword>
<keyword evidence="5 7" id="KW-1133">Transmembrane helix</keyword>
<dbReference type="InterPro" id="IPR036458">
    <property type="entry name" value="Na:dicarbo_symporter_sf"/>
</dbReference>
<dbReference type="SUPFAM" id="SSF118215">
    <property type="entry name" value="Proton glutamate symport protein"/>
    <property type="match status" value="1"/>
</dbReference>
<reference evidence="8" key="1">
    <citation type="submission" date="2020-11" db="EMBL/GenBank/DDBJ databases">
        <authorList>
            <person name="Tran Van P."/>
        </authorList>
    </citation>
    <scope>NUCLEOTIDE SEQUENCE</scope>
</reference>
<comment type="subcellular location">
    <subcellularLocation>
        <location evidence="1 7">Membrane</location>
        <topology evidence="1 7">Multi-pass membrane protein</topology>
    </subcellularLocation>
</comment>
<proteinExistence type="inferred from homology"/>
<comment type="similarity">
    <text evidence="2 7">Belongs to the dicarboxylate/amino acid:cation symporter (DAACS) (TC 2.A.23) family.</text>
</comment>
<dbReference type="PANTHER" id="PTHR11958">
    <property type="entry name" value="SODIUM/DICARBOXYLATE SYMPORTER-RELATED"/>
    <property type="match status" value="1"/>
</dbReference>
<feature type="non-terminal residue" evidence="8">
    <location>
        <position position="1"/>
    </location>
</feature>
<dbReference type="AlphaFoldDB" id="A0A7R9QM30"/>
<evidence type="ECO:0000256" key="2">
    <source>
        <dbReference type="ARBA" id="ARBA00006148"/>
    </source>
</evidence>
<sequence>MISSQDESIYDLFMLVNQLLNLIPDNIIAATFTTHYTALVPLDPRNLTMGYKKVAERAFKPNMLGLCIFSLILGFAVKQLDSKADTIRLILQETNALVMHVIMGLIKIMPIGMFCWMCVEAINMKSPEKILTQLGWFVATAMFGFSVIWFILYPIIYVAIVRKNPYKFLLNIMPAMIVAFGSSS</sequence>
<keyword evidence="7" id="KW-0769">Symport</keyword>
<dbReference type="Pfam" id="PF00375">
    <property type="entry name" value="SDF"/>
    <property type="match status" value="1"/>
</dbReference>
<evidence type="ECO:0000256" key="5">
    <source>
        <dbReference type="ARBA" id="ARBA00022989"/>
    </source>
</evidence>
<feature type="transmembrane region" description="Helical" evidence="7">
    <location>
        <begin position="97"/>
        <end position="122"/>
    </location>
</feature>
<evidence type="ECO:0000313" key="9">
    <source>
        <dbReference type="Proteomes" id="UP000759131"/>
    </source>
</evidence>